<comment type="caution">
    <text evidence="5">The sequence shown here is derived from an EMBL/GenBank/DDBJ whole genome shotgun (WGS) entry which is preliminary data.</text>
</comment>
<dbReference type="Proteomes" id="UP000265614">
    <property type="component" value="Unassembled WGS sequence"/>
</dbReference>
<dbReference type="Gene3D" id="3.30.160.100">
    <property type="entry name" value="Ribosome hibernation promotion factor-like"/>
    <property type="match status" value="1"/>
</dbReference>
<dbReference type="FunFam" id="3.30.505.50:FF:000002">
    <property type="entry name" value="Ribosome hibernation promoting factor"/>
    <property type="match status" value="1"/>
</dbReference>
<gene>
    <name evidence="5" type="primary">raiA</name>
    <name evidence="3" type="synonym">hpf</name>
    <name evidence="5" type="ORF">D5H78_12175</name>
</gene>
<evidence type="ECO:0000259" key="4">
    <source>
        <dbReference type="Pfam" id="PF16321"/>
    </source>
</evidence>
<dbReference type="Pfam" id="PF02482">
    <property type="entry name" value="Ribosomal_S30AE"/>
    <property type="match status" value="1"/>
</dbReference>
<sequence length="227" mass="24097">MDIVVKARHCEVPDRFRKHVGDKLAKVARLDPKVITIDVEVSKEHNPRLAGQSERIEITCRTRGPVIRAEAAADDPYAALDMAWAKLEGRLRKGADRRRVHHGGKTPVSVAAATAALADLPPVGAAAQDGAADDDAAPDGLAVVAGAPAVDGDGPMVLREKVHAATPMTLEQALYEMELVGHDFFLFVDQATARPSVVYRRRAYDYGVIRLEVQAADAPGAAAAAGG</sequence>
<evidence type="ECO:0000313" key="5">
    <source>
        <dbReference type="EMBL" id="RJK95407.1"/>
    </source>
</evidence>
<dbReference type="InterPro" id="IPR003489">
    <property type="entry name" value="RHF/RaiA"/>
</dbReference>
<keyword evidence="1 3" id="KW-0963">Cytoplasm</keyword>
<dbReference type="Gene3D" id="3.30.505.50">
    <property type="entry name" value="Sigma 54 modulation/S30EA ribosomal protein, C-terminal domain"/>
    <property type="match status" value="1"/>
</dbReference>
<dbReference type="PANTHER" id="PTHR33231">
    <property type="entry name" value="30S RIBOSOMAL PROTEIN"/>
    <property type="match status" value="1"/>
</dbReference>
<comment type="function">
    <text evidence="3">Required for dimerization of active 70S ribosomes into 100S ribosomes in stationary phase; 100S ribosomes are translationally inactive and sometimes present during exponential growth.</text>
</comment>
<dbReference type="CDD" id="cd00552">
    <property type="entry name" value="RaiA"/>
    <property type="match status" value="1"/>
</dbReference>
<keyword evidence="2 3" id="KW-0810">Translation regulation</keyword>
<dbReference type="HAMAP" id="MF_00839">
    <property type="entry name" value="HPF"/>
    <property type="match status" value="1"/>
</dbReference>
<evidence type="ECO:0000256" key="2">
    <source>
        <dbReference type="ARBA" id="ARBA00022845"/>
    </source>
</evidence>
<comment type="similarity">
    <text evidence="3">Belongs to the HPF/YfiA ribosome-associated protein family. Long HPF subfamily.</text>
</comment>
<accession>A0A3A3Z4D1</accession>
<dbReference type="GO" id="GO:0022627">
    <property type="term" value="C:cytosolic small ribosomal subunit"/>
    <property type="evidence" value="ECO:0007669"/>
    <property type="project" value="TreeGrafter"/>
</dbReference>
<dbReference type="NCBIfam" id="TIGR00741">
    <property type="entry name" value="yfiA"/>
    <property type="match status" value="1"/>
</dbReference>
<dbReference type="InterPro" id="IPR034694">
    <property type="entry name" value="HPF_long/plastid"/>
</dbReference>
<comment type="subunit">
    <text evidence="3">Interacts with 100S ribosomes.</text>
</comment>
<proteinExistence type="inferred from homology"/>
<dbReference type="RefSeq" id="WP_119950760.1">
    <property type="nucleotide sequence ID" value="NZ_QZEZ01000005.1"/>
</dbReference>
<protein>
    <recommendedName>
        <fullName evidence="3">Ribosome hibernation promoting factor</fullName>
        <shortName evidence="3">HPF</shortName>
    </recommendedName>
</protein>
<dbReference type="GO" id="GO:0045900">
    <property type="term" value="P:negative regulation of translational elongation"/>
    <property type="evidence" value="ECO:0007669"/>
    <property type="project" value="TreeGrafter"/>
</dbReference>
<dbReference type="OrthoDB" id="9794975at2"/>
<dbReference type="PANTHER" id="PTHR33231:SF1">
    <property type="entry name" value="30S RIBOSOMAL PROTEIN"/>
    <property type="match status" value="1"/>
</dbReference>
<keyword evidence="6" id="KW-1185">Reference proteome</keyword>
<comment type="subcellular location">
    <subcellularLocation>
        <location evidence="3">Cytoplasm</location>
    </subcellularLocation>
</comment>
<dbReference type="Pfam" id="PF16321">
    <property type="entry name" value="Ribosom_S30AE_C"/>
    <property type="match status" value="1"/>
</dbReference>
<feature type="domain" description="Sigma 54 modulation/S30EA ribosomal protein C-terminal" evidence="4">
    <location>
        <begin position="155"/>
        <end position="208"/>
    </location>
</feature>
<name>A0A3A3Z4D1_9ACTN</name>
<dbReference type="InterPro" id="IPR038416">
    <property type="entry name" value="Ribosom_S30AE_C_sf"/>
</dbReference>
<organism evidence="5 6">
    <name type="scientific">Vallicoccus soli</name>
    <dbReference type="NCBI Taxonomy" id="2339232"/>
    <lineage>
        <taxon>Bacteria</taxon>
        <taxon>Bacillati</taxon>
        <taxon>Actinomycetota</taxon>
        <taxon>Actinomycetes</taxon>
        <taxon>Motilibacterales</taxon>
        <taxon>Vallicoccaceae</taxon>
        <taxon>Vallicoccus</taxon>
    </lineage>
</organism>
<dbReference type="SUPFAM" id="SSF69754">
    <property type="entry name" value="Ribosome binding protein Y (YfiA homologue)"/>
    <property type="match status" value="1"/>
</dbReference>
<evidence type="ECO:0000313" key="6">
    <source>
        <dbReference type="Proteomes" id="UP000265614"/>
    </source>
</evidence>
<dbReference type="InterPro" id="IPR050574">
    <property type="entry name" value="HPF/YfiA_ribosome-assoc"/>
</dbReference>
<dbReference type="InterPro" id="IPR032528">
    <property type="entry name" value="Ribosom_S30AE_C"/>
</dbReference>
<dbReference type="GO" id="GO:0043024">
    <property type="term" value="F:ribosomal small subunit binding"/>
    <property type="evidence" value="ECO:0007669"/>
    <property type="project" value="TreeGrafter"/>
</dbReference>
<evidence type="ECO:0000256" key="3">
    <source>
        <dbReference type="HAMAP-Rule" id="MF_00839"/>
    </source>
</evidence>
<reference evidence="5 6" key="1">
    <citation type="submission" date="2018-09" db="EMBL/GenBank/DDBJ databases">
        <title>YIM 75000 draft genome.</title>
        <authorList>
            <person name="Tang S."/>
            <person name="Feng Y."/>
        </authorList>
    </citation>
    <scope>NUCLEOTIDE SEQUENCE [LARGE SCALE GENOMIC DNA]</scope>
    <source>
        <strain evidence="5 6">YIM 75000</strain>
    </source>
</reference>
<dbReference type="EMBL" id="QZEZ01000005">
    <property type="protein sequence ID" value="RJK95407.1"/>
    <property type="molecule type" value="Genomic_DNA"/>
</dbReference>
<dbReference type="AlphaFoldDB" id="A0A3A3Z4D1"/>
<dbReference type="InterPro" id="IPR036567">
    <property type="entry name" value="RHF-like"/>
</dbReference>
<evidence type="ECO:0000256" key="1">
    <source>
        <dbReference type="ARBA" id="ARBA00022490"/>
    </source>
</evidence>